<organism evidence="1">
    <name type="scientific">Rhizophagus irregularis (strain DAOM 181602 / DAOM 197198 / MUCL 43194)</name>
    <name type="common">Arbuscular mycorrhizal fungus</name>
    <name type="synonym">Glomus intraradices</name>
    <dbReference type="NCBI Taxonomy" id="747089"/>
    <lineage>
        <taxon>Eukaryota</taxon>
        <taxon>Fungi</taxon>
        <taxon>Fungi incertae sedis</taxon>
        <taxon>Mucoromycota</taxon>
        <taxon>Glomeromycotina</taxon>
        <taxon>Glomeromycetes</taxon>
        <taxon>Glomerales</taxon>
        <taxon>Glomeraceae</taxon>
        <taxon>Rhizophagus</taxon>
    </lineage>
</organism>
<proteinExistence type="predicted"/>
<accession>U9UPE2</accession>
<gene>
    <name evidence="1" type="ORF">GLOINDRAFT_342777</name>
</gene>
<reference evidence="1" key="1">
    <citation type="submission" date="2013-07" db="EMBL/GenBank/DDBJ databases">
        <title>The genome of an arbuscular mycorrhizal fungus provides insights into the evolution of the oldest plant symbiosis.</title>
        <authorList>
            <consortium name="DOE Joint Genome Institute"/>
            <person name="Tisserant E."/>
            <person name="Malbreil M."/>
            <person name="Kuo A."/>
            <person name="Kohler A."/>
            <person name="Symeonidi A."/>
            <person name="Balestrini R."/>
            <person name="Charron P."/>
            <person name="Duensing N."/>
            <person name="Frei-dit-Frey N."/>
            <person name="Gianinazzi-Pearson V."/>
            <person name="Gilbert B."/>
            <person name="Handa Y."/>
            <person name="Hijri M."/>
            <person name="Kaul R."/>
            <person name="Kawaguchi M."/>
            <person name="Krajinski F."/>
            <person name="Lammers P."/>
            <person name="Lapierre D."/>
            <person name="Masclaux F.G."/>
            <person name="Murat C."/>
            <person name="Morin E."/>
            <person name="Ndikumana S."/>
            <person name="Pagni M."/>
            <person name="Petitpierre D."/>
            <person name="Requena N."/>
            <person name="Rosikiewicz P."/>
            <person name="Riley R."/>
            <person name="Saito K."/>
            <person name="San Clemente H."/>
            <person name="Shapiro H."/>
            <person name="van Tuinen D."/>
            <person name="Becard G."/>
            <person name="Bonfante P."/>
            <person name="Paszkowski U."/>
            <person name="Shachar-Hill Y."/>
            <person name="Young J.P."/>
            <person name="Sanders I.R."/>
            <person name="Henrissat B."/>
            <person name="Rensing S.A."/>
            <person name="Grigoriev I.V."/>
            <person name="Corradi N."/>
            <person name="Roux C."/>
            <person name="Martin F."/>
        </authorList>
    </citation>
    <scope>NUCLEOTIDE SEQUENCE</scope>
    <source>
        <strain evidence="1">DAOM 197198</strain>
    </source>
</reference>
<protein>
    <submittedName>
        <fullName evidence="1">Uncharacterized protein</fullName>
    </submittedName>
</protein>
<sequence>MSYLVIQRDYWMNVQIMSILSKSNNTIDKLDIYPIGCTMNNTAKNASKFIIMETQVF</sequence>
<dbReference type="HOGENOM" id="CLU_2997554_0_0_1"/>
<evidence type="ECO:0000313" key="1">
    <source>
        <dbReference type="EMBL" id="ESA22255.1"/>
    </source>
</evidence>
<dbReference type="AlphaFoldDB" id="U9UPE2"/>
<dbReference type="EMBL" id="KI275737">
    <property type="protein sequence ID" value="ESA22255.1"/>
    <property type="molecule type" value="Genomic_DNA"/>
</dbReference>
<name>U9UPE2_RHIID</name>
<dbReference type="VEuPathDB" id="FungiDB:RhiirFUN_020965"/>